<evidence type="ECO:0000256" key="5">
    <source>
        <dbReference type="SAM" id="Phobius"/>
    </source>
</evidence>
<feature type="transmembrane region" description="Helical" evidence="5">
    <location>
        <begin position="107"/>
        <end position="131"/>
    </location>
</feature>
<name>A0A1F6UWK9_9PROT</name>
<dbReference type="AlphaFoldDB" id="A0A1F6UWK9"/>
<dbReference type="SUPFAM" id="SSF81343">
    <property type="entry name" value="Fumarate reductase respiratory complex transmembrane subunits"/>
    <property type="match status" value="1"/>
</dbReference>
<keyword evidence="2 5" id="KW-0812">Transmembrane</keyword>
<organism evidence="6 7">
    <name type="scientific">Candidatus Muproteobacteria bacterium RBG_16_60_9</name>
    <dbReference type="NCBI Taxonomy" id="1817755"/>
    <lineage>
        <taxon>Bacteria</taxon>
        <taxon>Pseudomonadati</taxon>
        <taxon>Pseudomonadota</taxon>
        <taxon>Candidatus Muproteobacteria</taxon>
    </lineage>
</organism>
<gene>
    <name evidence="6" type="ORF">A2W18_14705</name>
</gene>
<reference evidence="6 7" key="1">
    <citation type="journal article" date="2016" name="Nat. Commun.">
        <title>Thousands of microbial genomes shed light on interconnected biogeochemical processes in an aquifer system.</title>
        <authorList>
            <person name="Anantharaman K."/>
            <person name="Brown C.T."/>
            <person name="Hug L.A."/>
            <person name="Sharon I."/>
            <person name="Castelle C.J."/>
            <person name="Probst A.J."/>
            <person name="Thomas B.C."/>
            <person name="Singh A."/>
            <person name="Wilkins M.J."/>
            <person name="Karaoz U."/>
            <person name="Brodie E.L."/>
            <person name="Williams K.H."/>
            <person name="Hubbard S.S."/>
            <person name="Banfield J.F."/>
        </authorList>
    </citation>
    <scope>NUCLEOTIDE SEQUENCE [LARGE SCALE GENOMIC DNA]</scope>
</reference>
<comment type="caution">
    <text evidence="6">The sequence shown here is derived from an EMBL/GenBank/DDBJ whole genome shotgun (WGS) entry which is preliminary data.</text>
</comment>
<keyword evidence="4 5" id="KW-0472">Membrane</keyword>
<proteinExistence type="predicted"/>
<sequence length="132" mass="15222">MAQLKTYTRPMAGWWRRNPFYLWYMVREASCVFITIYALVLLVGLWRLSQGQAAFDAWRAALTTPISVVFHLMALVLVIYHSWTWFKIMPKTMPFIRIGGRRIADRTIITSGVIATIVASLVLFVAVRWAVV</sequence>
<dbReference type="InterPro" id="IPR034804">
    <property type="entry name" value="SQR/QFR_C/D"/>
</dbReference>
<accession>A0A1F6UWK9</accession>
<feature type="transmembrane region" description="Helical" evidence="5">
    <location>
        <begin position="66"/>
        <end position="86"/>
    </location>
</feature>
<keyword evidence="1" id="KW-1003">Cell membrane</keyword>
<evidence type="ECO:0000313" key="6">
    <source>
        <dbReference type="EMBL" id="OGI61840.1"/>
    </source>
</evidence>
<evidence type="ECO:0000256" key="3">
    <source>
        <dbReference type="ARBA" id="ARBA00022989"/>
    </source>
</evidence>
<dbReference type="GO" id="GO:0016020">
    <property type="term" value="C:membrane"/>
    <property type="evidence" value="ECO:0007669"/>
    <property type="project" value="InterPro"/>
</dbReference>
<keyword evidence="3 5" id="KW-1133">Transmembrane helix</keyword>
<dbReference type="Gene3D" id="1.20.1300.10">
    <property type="entry name" value="Fumarate reductase/succinate dehydrogenase, transmembrane subunit"/>
    <property type="match status" value="1"/>
</dbReference>
<protein>
    <submittedName>
        <fullName evidence="6">Fumarate reductase</fullName>
    </submittedName>
</protein>
<dbReference type="Proteomes" id="UP000179076">
    <property type="component" value="Unassembled WGS sequence"/>
</dbReference>
<evidence type="ECO:0000313" key="7">
    <source>
        <dbReference type="Proteomes" id="UP000179076"/>
    </source>
</evidence>
<feature type="transmembrane region" description="Helical" evidence="5">
    <location>
        <begin position="21"/>
        <end position="46"/>
    </location>
</feature>
<dbReference type="EMBL" id="MFSP01000186">
    <property type="protein sequence ID" value="OGI61840.1"/>
    <property type="molecule type" value="Genomic_DNA"/>
</dbReference>
<dbReference type="InterPro" id="IPR003510">
    <property type="entry name" value="Fumarate_red_C"/>
</dbReference>
<evidence type="ECO:0000256" key="4">
    <source>
        <dbReference type="ARBA" id="ARBA00023136"/>
    </source>
</evidence>
<dbReference type="Pfam" id="PF02300">
    <property type="entry name" value="Fumarate_red_C"/>
    <property type="match status" value="1"/>
</dbReference>
<evidence type="ECO:0000256" key="1">
    <source>
        <dbReference type="ARBA" id="ARBA00022475"/>
    </source>
</evidence>
<evidence type="ECO:0000256" key="2">
    <source>
        <dbReference type="ARBA" id="ARBA00022692"/>
    </source>
</evidence>